<sequence length="175" mass="19830">MLFLYKEFNSTEMFLLAVLSISLSIFAIFAQEDGDLRTVSERLEIFEYGEWGTVCSKGFDDVDARVAYNIDYNPSRISSKGSFHGTKISLFQHISEDIQDVVQTFDQSEPMLKCQSKRVSLQIFQHRSVLRFNEPDIPLVEGEISIDMSSFPAAIKGGFKWLKHVAENASVTNIS</sequence>
<dbReference type="GO" id="GO:0016020">
    <property type="term" value="C:membrane"/>
    <property type="evidence" value="ECO:0007669"/>
    <property type="project" value="InterPro"/>
</dbReference>
<accession>A0A8S3SPY1</accession>
<name>A0A8S3SPY1_MYTED</name>
<dbReference type="Proteomes" id="UP000683360">
    <property type="component" value="Unassembled WGS sequence"/>
</dbReference>
<dbReference type="EMBL" id="CAJPWZ010001670">
    <property type="protein sequence ID" value="CAG2220760.1"/>
    <property type="molecule type" value="Genomic_DNA"/>
</dbReference>
<keyword evidence="1" id="KW-1015">Disulfide bond</keyword>
<dbReference type="AlphaFoldDB" id="A0A8S3SPY1"/>
<organism evidence="2 3">
    <name type="scientific">Mytilus edulis</name>
    <name type="common">Blue mussel</name>
    <dbReference type="NCBI Taxonomy" id="6550"/>
    <lineage>
        <taxon>Eukaryota</taxon>
        <taxon>Metazoa</taxon>
        <taxon>Spiralia</taxon>
        <taxon>Lophotrochozoa</taxon>
        <taxon>Mollusca</taxon>
        <taxon>Bivalvia</taxon>
        <taxon>Autobranchia</taxon>
        <taxon>Pteriomorphia</taxon>
        <taxon>Mytilida</taxon>
        <taxon>Mytiloidea</taxon>
        <taxon>Mytilidae</taxon>
        <taxon>Mytilinae</taxon>
        <taxon>Mytilus</taxon>
    </lineage>
</organism>
<gene>
    <name evidence="2" type="ORF">MEDL_34196</name>
</gene>
<proteinExistence type="predicted"/>
<dbReference type="InterPro" id="IPR036772">
    <property type="entry name" value="SRCR-like_dom_sf"/>
</dbReference>
<evidence type="ECO:0000313" key="2">
    <source>
        <dbReference type="EMBL" id="CAG2220760.1"/>
    </source>
</evidence>
<evidence type="ECO:0000313" key="3">
    <source>
        <dbReference type="Proteomes" id="UP000683360"/>
    </source>
</evidence>
<evidence type="ECO:0000256" key="1">
    <source>
        <dbReference type="ARBA" id="ARBA00023157"/>
    </source>
</evidence>
<comment type="caution">
    <text evidence="2">The sequence shown here is derived from an EMBL/GenBank/DDBJ whole genome shotgun (WGS) entry which is preliminary data.</text>
</comment>
<reference evidence="2" key="1">
    <citation type="submission" date="2021-03" db="EMBL/GenBank/DDBJ databases">
        <authorList>
            <person name="Bekaert M."/>
        </authorList>
    </citation>
    <scope>NUCLEOTIDE SEQUENCE</scope>
</reference>
<keyword evidence="3" id="KW-1185">Reference proteome</keyword>
<dbReference type="SUPFAM" id="SSF56487">
    <property type="entry name" value="SRCR-like"/>
    <property type="match status" value="1"/>
</dbReference>
<protein>
    <submittedName>
        <fullName evidence="2">Uncharacterized protein</fullName>
    </submittedName>
</protein>
<dbReference type="Gene3D" id="3.10.250.10">
    <property type="entry name" value="SRCR-like domain"/>
    <property type="match status" value="1"/>
</dbReference>